<evidence type="ECO:0000313" key="5">
    <source>
        <dbReference type="Proteomes" id="UP001163828"/>
    </source>
</evidence>
<keyword evidence="5" id="KW-1185">Reference proteome</keyword>
<comment type="caution">
    <text evidence="4">The sequence shown here is derived from an EMBL/GenBank/DDBJ whole genome shotgun (WGS) entry which is preliminary data.</text>
</comment>
<evidence type="ECO:0000256" key="3">
    <source>
        <dbReference type="SAM" id="SignalP"/>
    </source>
</evidence>
<reference evidence="4" key="1">
    <citation type="submission" date="2022-08" db="EMBL/GenBank/DDBJ databases">
        <authorList>
            <consortium name="DOE Joint Genome Institute"/>
            <person name="Min B."/>
            <person name="Riley R."/>
            <person name="Sierra-Patev S."/>
            <person name="Naranjo-Ortiz M."/>
            <person name="Looney B."/>
            <person name="Konkel Z."/>
            <person name="Slot J.C."/>
            <person name="Sakamoto Y."/>
            <person name="Steenwyk J.L."/>
            <person name="Rokas A."/>
            <person name="Carro J."/>
            <person name="Camarero S."/>
            <person name="Ferreira P."/>
            <person name="Molpeceres G."/>
            <person name="Ruiz-Duenas F.J."/>
            <person name="Serrano A."/>
            <person name="Henrissat B."/>
            <person name="Drula E."/>
            <person name="Hughes K.W."/>
            <person name="Mata J.L."/>
            <person name="Ishikawa N.K."/>
            <person name="Vargas-Isla R."/>
            <person name="Ushijima S."/>
            <person name="Smith C.A."/>
            <person name="Ahrendt S."/>
            <person name="Andreopoulos W."/>
            <person name="He G."/>
            <person name="Labutti K."/>
            <person name="Lipzen A."/>
            <person name="Ng V."/>
            <person name="Sandor L."/>
            <person name="Barry K."/>
            <person name="Martinez A.T."/>
            <person name="Xiao Y."/>
            <person name="Gibbons J.G."/>
            <person name="Terashima K."/>
            <person name="Hibbett D.S."/>
            <person name="Grigoriev I.V."/>
        </authorList>
    </citation>
    <scope>NUCLEOTIDE SEQUENCE</scope>
    <source>
        <strain evidence="4">TFB10827</strain>
    </source>
</reference>
<feature type="region of interest" description="Disordered" evidence="1">
    <location>
        <begin position="294"/>
        <end position="315"/>
    </location>
</feature>
<evidence type="ECO:0000256" key="1">
    <source>
        <dbReference type="SAM" id="MobiDB-lite"/>
    </source>
</evidence>
<gene>
    <name evidence="4" type="ORF">F5050DRAFT_971701</name>
</gene>
<organism evidence="4 5">
    <name type="scientific">Lentinula boryana</name>
    <dbReference type="NCBI Taxonomy" id="40481"/>
    <lineage>
        <taxon>Eukaryota</taxon>
        <taxon>Fungi</taxon>
        <taxon>Dikarya</taxon>
        <taxon>Basidiomycota</taxon>
        <taxon>Agaricomycotina</taxon>
        <taxon>Agaricomycetes</taxon>
        <taxon>Agaricomycetidae</taxon>
        <taxon>Agaricales</taxon>
        <taxon>Marasmiineae</taxon>
        <taxon>Omphalotaceae</taxon>
        <taxon>Lentinula</taxon>
    </lineage>
</organism>
<dbReference type="Proteomes" id="UP001163828">
    <property type="component" value="Unassembled WGS sequence"/>
</dbReference>
<protein>
    <submittedName>
        <fullName evidence="4">Uncharacterized protein</fullName>
    </submittedName>
</protein>
<feature type="signal peptide" evidence="3">
    <location>
        <begin position="1"/>
        <end position="25"/>
    </location>
</feature>
<name>A0ABQ8Q0S7_9AGAR</name>
<feature type="region of interest" description="Disordered" evidence="1">
    <location>
        <begin position="107"/>
        <end position="178"/>
    </location>
</feature>
<keyword evidence="2" id="KW-0812">Transmembrane</keyword>
<keyword evidence="2" id="KW-0472">Membrane</keyword>
<keyword evidence="2" id="KW-1133">Transmembrane helix</keyword>
<sequence>MRPSFTMLLAWLLAFLAFIIQTVSSVAVIGPNSAGPPAIVSNEATATWVLQDSDASLSSGFSMVLVHDNAGVTTEWSTVVIPNGQSTGTVHFTPSVTGAHRAEVIPFGSETDSDTGSSSEFNVLQNNGSNSYPDSGSSSSSHLTSDTTSGYHSSSSPSVTNGRHLPTSSPTTTTATSSPASFDEYNVAIVLCAIFGLILLGFLLLAVILLLRRRRRLRFSADQIRPAKHHSERFHWSSPQRTSGWSTDASSELFETSKTAPMSILNAPESWDTYSIAPSDSVSRLLSLKRFEGRQPGSMQRHNFSPADRSRDRRSIVDWSDVGTDAVEETNWVHAGGPELIPQIRRNR</sequence>
<keyword evidence="3" id="KW-0732">Signal</keyword>
<dbReference type="EMBL" id="MU790881">
    <property type="protein sequence ID" value="KAJ3992227.1"/>
    <property type="molecule type" value="Genomic_DNA"/>
</dbReference>
<proteinExistence type="predicted"/>
<accession>A0ABQ8Q0S7</accession>
<evidence type="ECO:0000313" key="4">
    <source>
        <dbReference type="EMBL" id="KAJ3992227.1"/>
    </source>
</evidence>
<evidence type="ECO:0000256" key="2">
    <source>
        <dbReference type="SAM" id="Phobius"/>
    </source>
</evidence>
<feature type="chain" id="PRO_5046110074" evidence="3">
    <location>
        <begin position="26"/>
        <end position="348"/>
    </location>
</feature>
<feature type="transmembrane region" description="Helical" evidence="2">
    <location>
        <begin position="187"/>
        <end position="211"/>
    </location>
</feature>